<feature type="region of interest" description="Disordered" evidence="1">
    <location>
        <begin position="503"/>
        <end position="541"/>
    </location>
</feature>
<evidence type="ECO:0000256" key="1">
    <source>
        <dbReference type="SAM" id="MobiDB-lite"/>
    </source>
</evidence>
<gene>
    <name evidence="3" type="ORF">OE229_05115</name>
</gene>
<dbReference type="AlphaFoldDB" id="A0A9Q9T4M7"/>
<proteinExistence type="predicted"/>
<feature type="transmembrane region" description="Helical" evidence="2">
    <location>
        <begin position="379"/>
        <end position="397"/>
    </location>
</feature>
<keyword evidence="2" id="KW-0472">Membrane</keyword>
<feature type="transmembrane region" description="Helical" evidence="2">
    <location>
        <begin position="433"/>
        <end position="450"/>
    </location>
</feature>
<protein>
    <submittedName>
        <fullName evidence="3">Oligosaccharide repeat unit polymerase</fullName>
    </submittedName>
</protein>
<organism evidence="3 4">
    <name type="scientific">Curtobacterium poinsettiae</name>
    <dbReference type="NCBI Taxonomy" id="159612"/>
    <lineage>
        <taxon>Bacteria</taxon>
        <taxon>Bacillati</taxon>
        <taxon>Actinomycetota</taxon>
        <taxon>Actinomycetes</taxon>
        <taxon>Micrococcales</taxon>
        <taxon>Microbacteriaceae</taxon>
        <taxon>Curtobacterium</taxon>
    </lineage>
</organism>
<feature type="compositionally biased region" description="Basic and acidic residues" evidence="1">
    <location>
        <begin position="506"/>
        <end position="515"/>
    </location>
</feature>
<feature type="transmembrane region" description="Helical" evidence="2">
    <location>
        <begin position="21"/>
        <end position="44"/>
    </location>
</feature>
<feature type="transmembrane region" description="Helical" evidence="2">
    <location>
        <begin position="56"/>
        <end position="76"/>
    </location>
</feature>
<keyword evidence="2" id="KW-0812">Transmembrane</keyword>
<sequence length="560" mass="59688">MTRATIDRGELARPVGRVIGVFIAVGLLGLTMNWISANLVAPIFSYLGYGYVPATWQALLVVIVLTTGVALTLPRVLVRPSHVVLWTIFVVCVSPTMIMSISTGYVSTATAIALSAAVGTAFALVSLATPSGATAPEARVERADDVLVIGARRIDRGTLTWLVCGLYSLVTYGLMAGTVGIHIRFLALDDIYEVRADYSADVGTGGALGYLLTGQAYVINPLVLARGIFRRRPSLVVLALAGQFLLYSSTGFKAVLFSFIAVLGMAVLFRGTKPARSLAFLTAPLAIMIVSAVADEVQGGITWTSVFTRRFMLTPGLLSSVYVDYFSDNPIARYGYSFLSPWIEYPYDLPPPKRISDYLVPGSVGYANANLFADGFANLGWIGIFVAAAALFVWLRFLDGASRGLPMRVAAMAVVMPSIMLSNTSIFTAMLSHGLLMGTLILLIAPRSGWERAAPRRRLTILGDDRLRARSRAGRRSALACEAPAPALSQGPASMLLRALPGQGAGRRDAAARARTDRRKVPGRRAAQPSRIRSTAPAPATTAVVVAAQSLSTSTRSLAV</sequence>
<keyword evidence="2" id="KW-1133">Transmembrane helix</keyword>
<feature type="transmembrane region" description="Helical" evidence="2">
    <location>
        <begin position="111"/>
        <end position="129"/>
    </location>
</feature>
<name>A0A9Q9T4M7_9MICO</name>
<accession>A0A9Q9T4M7</accession>
<evidence type="ECO:0000256" key="2">
    <source>
        <dbReference type="SAM" id="Phobius"/>
    </source>
</evidence>
<dbReference type="Proteomes" id="UP001062223">
    <property type="component" value="Chromosome"/>
</dbReference>
<reference evidence="3" key="1">
    <citation type="submission" date="2022-09" db="EMBL/GenBank/DDBJ databases">
        <title>Taxonomy of Curtobacterium flaccumfaciens.</title>
        <authorList>
            <person name="Osdaghi E."/>
            <person name="Taghavi S.M."/>
            <person name="Hamidizade M."/>
            <person name="Abachi H."/>
            <person name="Fazliarab A."/>
            <person name="Baeyen S."/>
            <person name="Portier P."/>
            <person name="Van Vaerenbergh J."/>
            <person name="Jacques M.-A."/>
        </authorList>
    </citation>
    <scope>NUCLEOTIDE SEQUENCE</scope>
    <source>
        <strain evidence="3">AGQB46</strain>
    </source>
</reference>
<evidence type="ECO:0000313" key="4">
    <source>
        <dbReference type="Proteomes" id="UP001062223"/>
    </source>
</evidence>
<feature type="transmembrane region" description="Helical" evidence="2">
    <location>
        <begin position="159"/>
        <end position="187"/>
    </location>
</feature>
<dbReference type="KEGG" id="cpoi:OE229_05115"/>
<feature type="transmembrane region" description="Helical" evidence="2">
    <location>
        <begin position="254"/>
        <end position="271"/>
    </location>
</feature>
<feature type="transmembrane region" description="Helical" evidence="2">
    <location>
        <begin position="278"/>
        <end position="294"/>
    </location>
</feature>
<dbReference type="RefSeq" id="WP_262136786.1">
    <property type="nucleotide sequence ID" value="NZ_CP106879.1"/>
</dbReference>
<dbReference type="EMBL" id="CP106879">
    <property type="protein sequence ID" value="UYC81846.1"/>
    <property type="molecule type" value="Genomic_DNA"/>
</dbReference>
<evidence type="ECO:0000313" key="3">
    <source>
        <dbReference type="EMBL" id="UYC81846.1"/>
    </source>
</evidence>
<feature type="transmembrane region" description="Helical" evidence="2">
    <location>
        <begin position="83"/>
        <end position="105"/>
    </location>
</feature>
<feature type="transmembrane region" description="Helical" evidence="2">
    <location>
        <begin position="207"/>
        <end position="225"/>
    </location>
</feature>